<dbReference type="AlphaFoldDB" id="A0A1G6K7L2"/>
<sequence>MSKLQELDNKYVANTYARFPVEIVSGKGSIAKDTDGKEYIDMGSGIGVTSFGIADDIWKQAVIDQLGKVQHMSNLYYTEPCVKLAELLCEKTGMKKVFFSNSGGEANECAIKVARKYAAEKKGPEYYTILTLWNSFHGRTLTTLAATGQDHYHELFQPLTPGFVHATANDLVSVQKLVEAHKVAGILIECIQGEGGVNPLTAEFIQGVDAICHEKDIVFMVDEVQTGNGRTGKLYSYMNFGVNPDVVTTAKGIGGGLPLGACLMGEKVEHVLGHGDHGSTFGGNPVACAGAVSIINRLDDAFLAEVQRKGKILFSALEGAPGIEAVTGLGMMCGIKPVKPAAEVVKKCIEKGVLCLTAKDKVRLLPALNMPEEVLVKAVNIIKEACAE</sequence>
<dbReference type="RefSeq" id="WP_093729798.1">
    <property type="nucleotide sequence ID" value="NZ_FMYW01000004.1"/>
</dbReference>
<reference evidence="9" key="1">
    <citation type="submission" date="2016-10" db="EMBL/GenBank/DDBJ databases">
        <authorList>
            <person name="Varghese N."/>
            <person name="Submissions S."/>
        </authorList>
    </citation>
    <scope>NUCLEOTIDE SEQUENCE [LARGE SCALE GENOMIC DNA]</scope>
    <source>
        <strain evidence="9">DSM 11005</strain>
    </source>
</reference>
<evidence type="ECO:0000256" key="3">
    <source>
        <dbReference type="ARBA" id="ARBA00022605"/>
    </source>
</evidence>
<comment type="pathway">
    <text evidence="6">Amino-acid biosynthesis.</text>
</comment>
<dbReference type="Gene3D" id="3.40.640.10">
    <property type="entry name" value="Type I PLP-dependent aspartate aminotransferase-like (Major domain)"/>
    <property type="match status" value="1"/>
</dbReference>
<keyword evidence="4 8" id="KW-0808">Transferase</keyword>
<evidence type="ECO:0000256" key="5">
    <source>
        <dbReference type="ARBA" id="ARBA00022898"/>
    </source>
</evidence>
<accession>A0A1G6K7L2</accession>
<dbReference type="InterPro" id="IPR015421">
    <property type="entry name" value="PyrdxlP-dep_Trfase_major"/>
</dbReference>
<name>A0A1G6K7L2_9FIRM</name>
<evidence type="ECO:0000313" key="8">
    <source>
        <dbReference type="EMBL" id="SDC26923.1"/>
    </source>
</evidence>
<dbReference type="NCBIfam" id="NF002325">
    <property type="entry name" value="PRK01278.1"/>
    <property type="match status" value="1"/>
</dbReference>
<evidence type="ECO:0000313" key="9">
    <source>
        <dbReference type="Proteomes" id="UP000198943"/>
    </source>
</evidence>
<dbReference type="SUPFAM" id="SSF53383">
    <property type="entry name" value="PLP-dependent transferases"/>
    <property type="match status" value="1"/>
</dbReference>
<dbReference type="Pfam" id="PF00202">
    <property type="entry name" value="Aminotran_3"/>
    <property type="match status" value="1"/>
</dbReference>
<dbReference type="GO" id="GO:0030170">
    <property type="term" value="F:pyridoxal phosphate binding"/>
    <property type="evidence" value="ECO:0007669"/>
    <property type="project" value="InterPro"/>
</dbReference>
<proteinExistence type="inferred from homology"/>
<organism evidence="8 9">
    <name type="scientific">Succiniclasticum ruminis</name>
    <dbReference type="NCBI Taxonomy" id="40841"/>
    <lineage>
        <taxon>Bacteria</taxon>
        <taxon>Bacillati</taxon>
        <taxon>Bacillota</taxon>
        <taxon>Negativicutes</taxon>
        <taxon>Acidaminococcales</taxon>
        <taxon>Acidaminococcaceae</taxon>
        <taxon>Succiniclasticum</taxon>
    </lineage>
</organism>
<dbReference type="InterPro" id="IPR050103">
    <property type="entry name" value="Class-III_PLP-dep_AT"/>
</dbReference>
<dbReference type="InterPro" id="IPR005814">
    <property type="entry name" value="Aminotrans_3"/>
</dbReference>
<dbReference type="OrthoDB" id="9801052at2"/>
<dbReference type="PANTHER" id="PTHR11986:SF79">
    <property type="entry name" value="ACETYLORNITHINE AMINOTRANSFERASE, MITOCHONDRIAL"/>
    <property type="match status" value="1"/>
</dbReference>
<dbReference type="Proteomes" id="UP000198943">
    <property type="component" value="Unassembled WGS sequence"/>
</dbReference>
<comment type="similarity">
    <text evidence="7">Belongs to the class-III pyridoxal-phosphate-dependent aminotransferase family.</text>
</comment>
<dbReference type="FunFam" id="3.40.640.10:FF:000004">
    <property type="entry name" value="Acetylornithine aminotransferase"/>
    <property type="match status" value="1"/>
</dbReference>
<comment type="cofactor">
    <cofactor evidence="1">
        <name>pyridoxal 5'-phosphate</name>
        <dbReference type="ChEBI" id="CHEBI:597326"/>
    </cofactor>
</comment>
<dbReference type="EMBL" id="FMYW01000004">
    <property type="protein sequence ID" value="SDC26923.1"/>
    <property type="molecule type" value="Genomic_DNA"/>
</dbReference>
<dbReference type="NCBIfam" id="TIGR00707">
    <property type="entry name" value="argD"/>
    <property type="match status" value="1"/>
</dbReference>
<dbReference type="InterPro" id="IPR004636">
    <property type="entry name" value="AcOrn/SuccOrn_fam"/>
</dbReference>
<dbReference type="GO" id="GO:0006526">
    <property type="term" value="P:L-arginine biosynthetic process"/>
    <property type="evidence" value="ECO:0007669"/>
    <property type="project" value="UniProtKB-ARBA"/>
</dbReference>
<dbReference type="InterPro" id="IPR015424">
    <property type="entry name" value="PyrdxlP-dep_Trfase"/>
</dbReference>
<protein>
    <submittedName>
        <fullName evidence="8">Acetylornithine/N-succinyldiaminopimelate aminotransferase</fullName>
    </submittedName>
</protein>
<dbReference type="InterPro" id="IPR015422">
    <property type="entry name" value="PyrdxlP-dep_Trfase_small"/>
</dbReference>
<dbReference type="PIRSF" id="PIRSF000521">
    <property type="entry name" value="Transaminase_4ab_Lys_Orn"/>
    <property type="match status" value="1"/>
</dbReference>
<gene>
    <name evidence="8" type="ORF">SAMN04487864_104105</name>
</gene>
<keyword evidence="9" id="KW-1185">Reference proteome</keyword>
<dbReference type="GO" id="GO:0008483">
    <property type="term" value="F:transaminase activity"/>
    <property type="evidence" value="ECO:0007669"/>
    <property type="project" value="UniProtKB-KW"/>
</dbReference>
<keyword evidence="5 7" id="KW-0663">Pyridoxal phosphate</keyword>
<keyword evidence="3" id="KW-0028">Amino-acid biosynthesis</keyword>
<dbReference type="PANTHER" id="PTHR11986">
    <property type="entry name" value="AMINOTRANSFERASE CLASS III"/>
    <property type="match status" value="1"/>
</dbReference>
<evidence type="ECO:0000256" key="6">
    <source>
        <dbReference type="ARBA" id="ARBA00029440"/>
    </source>
</evidence>
<dbReference type="PROSITE" id="PS00600">
    <property type="entry name" value="AA_TRANSFER_CLASS_3"/>
    <property type="match status" value="1"/>
</dbReference>
<dbReference type="CDD" id="cd00610">
    <property type="entry name" value="OAT_like"/>
    <property type="match status" value="1"/>
</dbReference>
<evidence type="ECO:0000256" key="2">
    <source>
        <dbReference type="ARBA" id="ARBA00022576"/>
    </source>
</evidence>
<dbReference type="Gene3D" id="3.90.1150.10">
    <property type="entry name" value="Aspartate Aminotransferase, domain 1"/>
    <property type="match status" value="1"/>
</dbReference>
<keyword evidence="2 8" id="KW-0032">Aminotransferase</keyword>
<evidence type="ECO:0000256" key="7">
    <source>
        <dbReference type="RuleBase" id="RU003560"/>
    </source>
</evidence>
<dbReference type="InterPro" id="IPR049704">
    <property type="entry name" value="Aminotrans_3_PPA_site"/>
</dbReference>
<evidence type="ECO:0000256" key="1">
    <source>
        <dbReference type="ARBA" id="ARBA00001933"/>
    </source>
</evidence>
<dbReference type="GO" id="GO:0042802">
    <property type="term" value="F:identical protein binding"/>
    <property type="evidence" value="ECO:0007669"/>
    <property type="project" value="TreeGrafter"/>
</dbReference>
<evidence type="ECO:0000256" key="4">
    <source>
        <dbReference type="ARBA" id="ARBA00022679"/>
    </source>
</evidence>